<feature type="region of interest" description="Disordered" evidence="13">
    <location>
        <begin position="83"/>
        <end position="108"/>
    </location>
</feature>
<evidence type="ECO:0000256" key="1">
    <source>
        <dbReference type="ARBA" id="ARBA00005150"/>
    </source>
</evidence>
<dbReference type="EnsemblFungi" id="EJT78926">
    <property type="protein sequence ID" value="EJT78926"/>
    <property type="gene ID" value="GGTG_04018"/>
</dbReference>
<dbReference type="PANTHER" id="PTHR11136">
    <property type="entry name" value="FOLYLPOLYGLUTAMATE SYNTHASE-RELATED"/>
    <property type="match status" value="1"/>
</dbReference>
<dbReference type="HOGENOM" id="CLU_015869_0_1_1"/>
<comment type="catalytic activity">
    <reaction evidence="12">
        <text>(6S)-5,6,7,8-tetrahydrofolyl-(gamma-L-Glu)(n) + L-glutamate + ATP = (6S)-5,6,7,8-tetrahydrofolyl-(gamma-L-Glu)(n+1) + ADP + phosphate + H(+)</text>
        <dbReference type="Rhea" id="RHEA:10580"/>
        <dbReference type="Rhea" id="RHEA-COMP:14738"/>
        <dbReference type="Rhea" id="RHEA-COMP:14740"/>
        <dbReference type="ChEBI" id="CHEBI:15378"/>
        <dbReference type="ChEBI" id="CHEBI:29985"/>
        <dbReference type="ChEBI" id="CHEBI:30616"/>
        <dbReference type="ChEBI" id="CHEBI:43474"/>
        <dbReference type="ChEBI" id="CHEBI:141005"/>
        <dbReference type="ChEBI" id="CHEBI:456216"/>
        <dbReference type="EC" id="6.3.2.17"/>
    </reaction>
</comment>
<keyword evidence="4" id="KW-0554">One-carbon metabolism</keyword>
<dbReference type="OrthoDB" id="10261039at2759"/>
<evidence type="ECO:0000256" key="12">
    <source>
        <dbReference type="ARBA" id="ARBA00047493"/>
    </source>
</evidence>
<reference evidence="14" key="2">
    <citation type="submission" date="2010-07" db="EMBL/GenBank/DDBJ databases">
        <authorList>
            <consortium name="The Broad Institute Genome Sequencing Platform"/>
            <consortium name="Broad Institute Genome Sequencing Center for Infectious Disease"/>
            <person name="Ma L.-J."/>
            <person name="Dead R."/>
            <person name="Young S."/>
            <person name="Zeng Q."/>
            <person name="Koehrsen M."/>
            <person name="Alvarado L."/>
            <person name="Berlin A."/>
            <person name="Chapman S.B."/>
            <person name="Chen Z."/>
            <person name="Freedman E."/>
            <person name="Gellesch M."/>
            <person name="Goldberg J."/>
            <person name="Griggs A."/>
            <person name="Gujja S."/>
            <person name="Heilman E.R."/>
            <person name="Heiman D."/>
            <person name="Hepburn T."/>
            <person name="Howarth C."/>
            <person name="Jen D."/>
            <person name="Larson L."/>
            <person name="Mehta T."/>
            <person name="Neiman D."/>
            <person name="Pearson M."/>
            <person name="Roberts A."/>
            <person name="Saif S."/>
            <person name="Shea T."/>
            <person name="Shenoy N."/>
            <person name="Sisk P."/>
            <person name="Stolte C."/>
            <person name="Sykes S."/>
            <person name="Walk T."/>
            <person name="White J."/>
            <person name="Yandava C."/>
            <person name="Haas B."/>
            <person name="Nusbaum C."/>
            <person name="Birren B."/>
        </authorList>
    </citation>
    <scope>NUCLEOTIDE SEQUENCE</scope>
    <source>
        <strain evidence="14">R3-111a-1</strain>
    </source>
</reference>
<dbReference type="SUPFAM" id="SSF53623">
    <property type="entry name" value="MurD-like peptide ligases, catalytic domain"/>
    <property type="match status" value="1"/>
</dbReference>
<dbReference type="STRING" id="644352.J3NRX0"/>
<reference evidence="16" key="1">
    <citation type="submission" date="2010-07" db="EMBL/GenBank/DDBJ databases">
        <title>The genome sequence of Gaeumannomyces graminis var. tritici strain R3-111a-1.</title>
        <authorList>
            <consortium name="The Broad Institute Genome Sequencing Platform"/>
            <person name="Ma L.-J."/>
            <person name="Dead R."/>
            <person name="Young S."/>
            <person name="Zeng Q."/>
            <person name="Koehrsen M."/>
            <person name="Alvarado L."/>
            <person name="Berlin A."/>
            <person name="Chapman S.B."/>
            <person name="Chen Z."/>
            <person name="Freedman E."/>
            <person name="Gellesch M."/>
            <person name="Goldberg J."/>
            <person name="Griggs A."/>
            <person name="Gujja S."/>
            <person name="Heilman E.R."/>
            <person name="Heiman D."/>
            <person name="Hepburn T."/>
            <person name="Howarth C."/>
            <person name="Jen D."/>
            <person name="Larson L."/>
            <person name="Mehta T."/>
            <person name="Neiman D."/>
            <person name="Pearson M."/>
            <person name="Roberts A."/>
            <person name="Saif S."/>
            <person name="Shea T."/>
            <person name="Shenoy N."/>
            <person name="Sisk P."/>
            <person name="Stolte C."/>
            <person name="Sykes S."/>
            <person name="Walk T."/>
            <person name="White J."/>
            <person name="Yandava C."/>
            <person name="Haas B."/>
            <person name="Nusbaum C."/>
            <person name="Birren B."/>
        </authorList>
    </citation>
    <scope>NUCLEOTIDE SEQUENCE [LARGE SCALE GENOMIC DNA]</scope>
    <source>
        <strain evidence="16">R3-111a-1</strain>
    </source>
</reference>
<proteinExistence type="inferred from homology"/>
<comment type="pathway">
    <text evidence="1">Cofactor biosynthesis; tetrahydrofolylpolyglutamate biosynthesis.</text>
</comment>
<evidence type="ECO:0000256" key="11">
    <source>
        <dbReference type="ARBA" id="ARBA00030876"/>
    </source>
</evidence>
<dbReference type="InterPro" id="IPR036565">
    <property type="entry name" value="Mur-like_cat_sf"/>
</dbReference>
<dbReference type="Gene3D" id="3.90.190.20">
    <property type="entry name" value="Mur ligase, C-terminal domain"/>
    <property type="match status" value="1"/>
</dbReference>
<dbReference type="GO" id="GO:0004326">
    <property type="term" value="F:tetrahydrofolylpolyglutamate synthase activity"/>
    <property type="evidence" value="ECO:0007669"/>
    <property type="project" value="UniProtKB-EC"/>
</dbReference>
<evidence type="ECO:0000256" key="5">
    <source>
        <dbReference type="ARBA" id="ARBA00022598"/>
    </source>
</evidence>
<sequence length="712" mass="78570">MIRRAAAAVAGARVRQPRRPRALPLEPLIHPKEPDGPLPGPPPERRPQELENPLQTKTLPENYQTALQLLSLIPTNQAVRSQFGAEAEAEAEAGGGGEGERRRLNSGSVEEMRELLKRAGLTRQGASPRLRCIHIAGSKGKGTVAAMTTALLLRGGPYEGVGDPGPVGTYTSPHVASVRERIMLDGEPVSEELFARRFFELWRQLRQTEPDQFLRYDLGAERGIRASGRWPLVEHTEIVAAGRMPFFFRFMTLLAFRVFRGANVRTAVVECGIGGEYDSTNFLGSEHVTVAVVTSIEVEHAEMLGDTRGSIAWHKAGIFKPGVAAVVVRPHLSYGAFEFMWWMNHSDSPDAQGAPRLPALRPDDEALLKKRLELGLPIRNDPADASGANAVMAVFWARALRNRVEMMIDVPENVGECVPSVRAQQLLGQAILRRPYAMLNMSLAVSAVKQHIRKLREEEALGHRPRVRAIKPHEAPVDLANRFSMFPRKSTGRWEEIVGPEHMKAMRGVAPRGRGEVVPIEIPDEIHARPFTPPVMRKVYYYLDGAHTHDSLTATAHWFVACVQEAMASDASRGAPLPAVVVMFNQQERSHALELLEAVLTQLRLAGMRCDLVVLTRNEPYGELDTEKDLTVQMRMGQVANGAGHRTAVFENVGAAKAECERLGAAPQEPPDSKSRSVHVLVTGSFNLVKGFLVLHEGGNDVQQRRAWKSQV</sequence>
<dbReference type="EMBL" id="GL385396">
    <property type="protein sequence ID" value="EJT78926.1"/>
    <property type="molecule type" value="Genomic_DNA"/>
</dbReference>
<name>J3NRX0_GAET3</name>
<evidence type="ECO:0000256" key="2">
    <source>
        <dbReference type="ARBA" id="ARBA00008276"/>
    </source>
</evidence>
<feature type="region of interest" description="Disordered" evidence="13">
    <location>
        <begin position="1"/>
        <end position="49"/>
    </location>
</feature>
<dbReference type="VEuPathDB" id="FungiDB:GGTG_04018"/>
<reference evidence="14" key="3">
    <citation type="submission" date="2010-09" db="EMBL/GenBank/DDBJ databases">
        <title>Annotation of Gaeumannomyces graminis var. tritici R3-111a-1.</title>
        <authorList>
            <consortium name="The Broad Institute Genome Sequencing Platform"/>
            <person name="Ma L.-J."/>
            <person name="Dead R."/>
            <person name="Young S.K."/>
            <person name="Zeng Q."/>
            <person name="Gargeya S."/>
            <person name="Fitzgerald M."/>
            <person name="Haas B."/>
            <person name="Abouelleil A."/>
            <person name="Alvarado L."/>
            <person name="Arachchi H.M."/>
            <person name="Berlin A."/>
            <person name="Brown A."/>
            <person name="Chapman S.B."/>
            <person name="Chen Z."/>
            <person name="Dunbar C."/>
            <person name="Freedman E."/>
            <person name="Gearin G."/>
            <person name="Gellesch M."/>
            <person name="Goldberg J."/>
            <person name="Griggs A."/>
            <person name="Gujja S."/>
            <person name="Heiman D."/>
            <person name="Howarth C."/>
            <person name="Larson L."/>
            <person name="Lui A."/>
            <person name="MacDonald P.J.P."/>
            <person name="Mehta T."/>
            <person name="Montmayeur A."/>
            <person name="Murphy C."/>
            <person name="Neiman D."/>
            <person name="Pearson M."/>
            <person name="Priest M."/>
            <person name="Roberts A."/>
            <person name="Saif S."/>
            <person name="Shea T."/>
            <person name="Shenoy N."/>
            <person name="Sisk P."/>
            <person name="Stolte C."/>
            <person name="Sykes S."/>
            <person name="Yandava C."/>
            <person name="Wortman J."/>
            <person name="Nusbaum C."/>
            <person name="Birren B."/>
        </authorList>
    </citation>
    <scope>NUCLEOTIDE SEQUENCE</scope>
    <source>
        <strain evidence="14">R3-111a-1</strain>
    </source>
</reference>
<reference evidence="15" key="5">
    <citation type="submission" date="2018-04" db="UniProtKB">
        <authorList>
            <consortium name="EnsemblFungi"/>
        </authorList>
    </citation>
    <scope>IDENTIFICATION</scope>
    <source>
        <strain evidence="15">R3-111a-1</strain>
    </source>
</reference>
<dbReference type="Proteomes" id="UP000006039">
    <property type="component" value="Unassembled WGS sequence"/>
</dbReference>
<evidence type="ECO:0000256" key="13">
    <source>
        <dbReference type="SAM" id="MobiDB-lite"/>
    </source>
</evidence>
<keyword evidence="8" id="KW-0067">ATP-binding</keyword>
<gene>
    <name evidence="15" type="primary">20344476</name>
    <name evidence="14" type="ORF">GGTG_04018</name>
</gene>
<evidence type="ECO:0000256" key="3">
    <source>
        <dbReference type="ARBA" id="ARBA00013025"/>
    </source>
</evidence>
<evidence type="ECO:0000256" key="10">
    <source>
        <dbReference type="ARBA" id="ARBA00030592"/>
    </source>
</evidence>
<feature type="compositionally biased region" description="Low complexity" evidence="13">
    <location>
        <begin position="1"/>
        <end position="14"/>
    </location>
</feature>
<accession>J3NRX0</accession>
<dbReference type="UniPathway" id="UPA00850"/>
<dbReference type="Gene3D" id="3.40.1190.10">
    <property type="entry name" value="Mur-like, catalytic domain"/>
    <property type="match status" value="1"/>
</dbReference>
<keyword evidence="7" id="KW-0547">Nucleotide-binding</keyword>
<dbReference type="RefSeq" id="XP_009220071.1">
    <property type="nucleotide sequence ID" value="XM_009221807.1"/>
</dbReference>
<keyword evidence="9" id="KW-0460">Magnesium</keyword>
<dbReference type="eggNOG" id="KOG2525">
    <property type="taxonomic scope" value="Eukaryota"/>
</dbReference>
<dbReference type="PANTHER" id="PTHR11136:SF5">
    <property type="entry name" value="FOLYLPOLYGLUTAMATE SYNTHASE, MITOCHONDRIAL"/>
    <property type="match status" value="1"/>
</dbReference>
<comment type="similarity">
    <text evidence="2">Belongs to the folylpolyglutamate synthase family.</text>
</comment>
<keyword evidence="6" id="KW-0479">Metal-binding</keyword>
<dbReference type="GO" id="GO:0005524">
    <property type="term" value="F:ATP binding"/>
    <property type="evidence" value="ECO:0007669"/>
    <property type="project" value="UniProtKB-KW"/>
</dbReference>
<evidence type="ECO:0000256" key="4">
    <source>
        <dbReference type="ARBA" id="ARBA00022563"/>
    </source>
</evidence>
<evidence type="ECO:0000256" key="6">
    <source>
        <dbReference type="ARBA" id="ARBA00022723"/>
    </source>
</evidence>
<evidence type="ECO:0000256" key="7">
    <source>
        <dbReference type="ARBA" id="ARBA00022741"/>
    </source>
</evidence>
<evidence type="ECO:0000313" key="16">
    <source>
        <dbReference type="Proteomes" id="UP000006039"/>
    </source>
</evidence>
<dbReference type="GO" id="GO:0005739">
    <property type="term" value="C:mitochondrion"/>
    <property type="evidence" value="ECO:0007669"/>
    <property type="project" value="TreeGrafter"/>
</dbReference>
<dbReference type="NCBIfam" id="TIGR01499">
    <property type="entry name" value="folC"/>
    <property type="match status" value="1"/>
</dbReference>
<organism evidence="14">
    <name type="scientific">Gaeumannomyces tritici (strain R3-111a-1)</name>
    <name type="common">Wheat and barley take-all root rot fungus</name>
    <name type="synonym">Gaeumannomyces graminis var. tritici</name>
    <dbReference type="NCBI Taxonomy" id="644352"/>
    <lineage>
        <taxon>Eukaryota</taxon>
        <taxon>Fungi</taxon>
        <taxon>Dikarya</taxon>
        <taxon>Ascomycota</taxon>
        <taxon>Pezizomycotina</taxon>
        <taxon>Sordariomycetes</taxon>
        <taxon>Sordariomycetidae</taxon>
        <taxon>Magnaporthales</taxon>
        <taxon>Magnaporthaceae</taxon>
        <taxon>Gaeumannomyces</taxon>
    </lineage>
</organism>
<dbReference type="GeneID" id="20344476"/>
<dbReference type="InterPro" id="IPR036615">
    <property type="entry name" value="Mur_ligase_C_dom_sf"/>
</dbReference>
<dbReference type="EC" id="6.3.2.17" evidence="3"/>
<dbReference type="InterPro" id="IPR001645">
    <property type="entry name" value="Folylpolyglutamate_synth"/>
</dbReference>
<reference evidence="15" key="4">
    <citation type="journal article" date="2015" name="G3 (Bethesda)">
        <title>Genome sequences of three phytopathogenic species of the Magnaporthaceae family of fungi.</title>
        <authorList>
            <person name="Okagaki L.H."/>
            <person name="Nunes C.C."/>
            <person name="Sailsbery J."/>
            <person name="Clay B."/>
            <person name="Brown D."/>
            <person name="John T."/>
            <person name="Oh Y."/>
            <person name="Young N."/>
            <person name="Fitzgerald M."/>
            <person name="Haas B.J."/>
            <person name="Zeng Q."/>
            <person name="Young S."/>
            <person name="Adiconis X."/>
            <person name="Fan L."/>
            <person name="Levin J.Z."/>
            <person name="Mitchell T.K."/>
            <person name="Okubara P.A."/>
            <person name="Farman M.L."/>
            <person name="Kohn L.M."/>
            <person name="Birren B."/>
            <person name="Ma L.-J."/>
            <person name="Dean R.A."/>
        </authorList>
    </citation>
    <scope>NUCLEOTIDE SEQUENCE</scope>
    <source>
        <strain evidence="15">R3-111a-1</strain>
    </source>
</reference>
<evidence type="ECO:0000313" key="15">
    <source>
        <dbReference type="EnsemblFungi" id="EJT78926"/>
    </source>
</evidence>
<dbReference type="GO" id="GO:0005829">
    <property type="term" value="C:cytosol"/>
    <property type="evidence" value="ECO:0007669"/>
    <property type="project" value="TreeGrafter"/>
</dbReference>
<evidence type="ECO:0000256" key="9">
    <source>
        <dbReference type="ARBA" id="ARBA00022842"/>
    </source>
</evidence>
<keyword evidence="16" id="KW-1185">Reference proteome</keyword>
<dbReference type="AlphaFoldDB" id="J3NRX0"/>
<dbReference type="GO" id="GO:0006730">
    <property type="term" value="P:one-carbon metabolic process"/>
    <property type="evidence" value="ECO:0007669"/>
    <property type="project" value="UniProtKB-KW"/>
</dbReference>
<evidence type="ECO:0000256" key="8">
    <source>
        <dbReference type="ARBA" id="ARBA00022840"/>
    </source>
</evidence>
<keyword evidence="5" id="KW-0436">Ligase</keyword>
<evidence type="ECO:0000313" key="14">
    <source>
        <dbReference type="EMBL" id="EJT78926.1"/>
    </source>
</evidence>
<dbReference type="GO" id="GO:0046872">
    <property type="term" value="F:metal ion binding"/>
    <property type="evidence" value="ECO:0007669"/>
    <property type="project" value="UniProtKB-KW"/>
</dbReference>
<protein>
    <recommendedName>
        <fullName evidence="3">tetrahydrofolate synthase</fullName>
        <ecNumber evidence="3">6.3.2.17</ecNumber>
    </recommendedName>
    <alternativeName>
        <fullName evidence="11">Folylpoly-gamma-glutamate synthetase</fullName>
    </alternativeName>
    <alternativeName>
        <fullName evidence="10">Tetrahydrofolylpolyglutamate synthase</fullName>
    </alternativeName>
</protein>